<proteinExistence type="predicted"/>
<protein>
    <submittedName>
        <fullName evidence="2">DUF4023 family protein</fullName>
    </submittedName>
</protein>
<dbReference type="RefSeq" id="WP_377555247.1">
    <property type="nucleotide sequence ID" value="NZ_JBHUHQ010000009.1"/>
</dbReference>
<dbReference type="Pfam" id="PF13215">
    <property type="entry name" value="DUF4023"/>
    <property type="match status" value="1"/>
</dbReference>
<accession>A0ABW4VWP3</accession>
<dbReference type="InterPro" id="IPR025097">
    <property type="entry name" value="DUF4023"/>
</dbReference>
<name>A0ABW4VWP3_9BACI</name>
<feature type="region of interest" description="Disordered" evidence="1">
    <location>
        <begin position="1"/>
        <end position="39"/>
    </location>
</feature>
<reference evidence="3" key="1">
    <citation type="journal article" date="2019" name="Int. J. Syst. Evol. Microbiol.">
        <title>The Global Catalogue of Microorganisms (GCM) 10K type strain sequencing project: providing services to taxonomists for standard genome sequencing and annotation.</title>
        <authorList>
            <consortium name="The Broad Institute Genomics Platform"/>
            <consortium name="The Broad Institute Genome Sequencing Center for Infectious Disease"/>
            <person name="Wu L."/>
            <person name="Ma J."/>
        </authorList>
    </citation>
    <scope>NUCLEOTIDE SEQUENCE [LARGE SCALE GENOMIC DNA]</scope>
    <source>
        <strain evidence="3">R28</strain>
    </source>
</reference>
<evidence type="ECO:0000313" key="3">
    <source>
        <dbReference type="Proteomes" id="UP001597383"/>
    </source>
</evidence>
<comment type="caution">
    <text evidence="2">The sequence shown here is derived from an EMBL/GenBank/DDBJ whole genome shotgun (WGS) entry which is preliminary data.</text>
</comment>
<sequence>MEDTTQFVEKFNERKRKNEQTRKRQANGNKANRLPSKRH</sequence>
<keyword evidence="3" id="KW-1185">Reference proteome</keyword>
<feature type="compositionally biased region" description="Basic and acidic residues" evidence="1">
    <location>
        <begin position="10"/>
        <end position="22"/>
    </location>
</feature>
<dbReference type="EMBL" id="JBHUHQ010000009">
    <property type="protein sequence ID" value="MFD2043521.1"/>
    <property type="molecule type" value="Genomic_DNA"/>
</dbReference>
<evidence type="ECO:0000256" key="1">
    <source>
        <dbReference type="SAM" id="MobiDB-lite"/>
    </source>
</evidence>
<organism evidence="2 3">
    <name type="scientific">Ornithinibacillus salinisoli</name>
    <dbReference type="NCBI Taxonomy" id="1848459"/>
    <lineage>
        <taxon>Bacteria</taxon>
        <taxon>Bacillati</taxon>
        <taxon>Bacillota</taxon>
        <taxon>Bacilli</taxon>
        <taxon>Bacillales</taxon>
        <taxon>Bacillaceae</taxon>
        <taxon>Ornithinibacillus</taxon>
    </lineage>
</organism>
<dbReference type="Proteomes" id="UP001597383">
    <property type="component" value="Unassembled WGS sequence"/>
</dbReference>
<gene>
    <name evidence="2" type="ORF">ACFSJF_04435</name>
</gene>
<evidence type="ECO:0000313" key="2">
    <source>
        <dbReference type="EMBL" id="MFD2043521.1"/>
    </source>
</evidence>